<name>A0AAE8SLD9_9HYPO</name>
<dbReference type="AlphaFoldDB" id="A0AAE8SLD9"/>
<proteinExistence type="predicted"/>
<dbReference type="EMBL" id="ONZP01000356">
    <property type="protein sequence ID" value="SPJ82356.1"/>
    <property type="molecule type" value="Genomic_DNA"/>
</dbReference>
<sequence>MCTETHTVSNCAECGENIEHKRDYKMCSKGRKKNEWGACGKGTVEQRIVKKKLCAVCQARKRPSYY</sequence>
<keyword evidence="2" id="KW-1185">Reference proteome</keyword>
<accession>A0AAE8SLD9</accession>
<protein>
    <submittedName>
        <fullName evidence="1">Uncharacterized protein</fullName>
    </submittedName>
</protein>
<evidence type="ECO:0000313" key="1">
    <source>
        <dbReference type="EMBL" id="SPJ82356.1"/>
    </source>
</evidence>
<gene>
    <name evidence="1" type="ORF">FTOL_09761</name>
</gene>
<dbReference type="Proteomes" id="UP001187734">
    <property type="component" value="Unassembled WGS sequence"/>
</dbReference>
<organism evidence="1 2">
    <name type="scientific">Fusarium torulosum</name>
    <dbReference type="NCBI Taxonomy" id="33205"/>
    <lineage>
        <taxon>Eukaryota</taxon>
        <taxon>Fungi</taxon>
        <taxon>Dikarya</taxon>
        <taxon>Ascomycota</taxon>
        <taxon>Pezizomycotina</taxon>
        <taxon>Sordariomycetes</taxon>
        <taxon>Hypocreomycetidae</taxon>
        <taxon>Hypocreales</taxon>
        <taxon>Nectriaceae</taxon>
        <taxon>Fusarium</taxon>
    </lineage>
</organism>
<evidence type="ECO:0000313" key="2">
    <source>
        <dbReference type="Proteomes" id="UP001187734"/>
    </source>
</evidence>
<reference evidence="1" key="1">
    <citation type="submission" date="2018-03" db="EMBL/GenBank/DDBJ databases">
        <authorList>
            <person name="Guldener U."/>
        </authorList>
    </citation>
    <scope>NUCLEOTIDE SEQUENCE</scope>
</reference>
<comment type="caution">
    <text evidence="1">The sequence shown here is derived from an EMBL/GenBank/DDBJ whole genome shotgun (WGS) entry which is preliminary data.</text>
</comment>